<dbReference type="Proteomes" id="UP000720344">
    <property type="component" value="Unassembled WGS sequence"/>
</dbReference>
<reference evidence="2" key="1">
    <citation type="submission" date="2020-03" db="EMBL/GenBank/DDBJ databases">
        <title>Whole-genome sequence of the purple nonsulfur bacterium Rhodocyclus tenuis DSM112.</title>
        <authorList>
            <person name="Kyndt J.A."/>
            <person name="Meyer T.E."/>
        </authorList>
    </citation>
    <scope>NUCLEOTIDE SEQUENCE [LARGE SCALE GENOMIC DNA]</scope>
    <source>
        <strain evidence="2">DSM 112</strain>
    </source>
</reference>
<keyword evidence="2" id="KW-1185">Reference proteome</keyword>
<gene>
    <name evidence="1" type="ORF">HCX48_11335</name>
</gene>
<sequence>MAESHVITGLVAKRSEVGGLITHYQQEIARLQEDLQHLDATIKLFDPEYDLRTIRAKEMRQRNHYFDNGECHRLMLEALRELGGRANTAQIVQRVSERKGFEADAHHAVYRGLDGALRRAASTGLVVKNGRDESGNIWKLADLAQ</sequence>
<evidence type="ECO:0000313" key="1">
    <source>
        <dbReference type="EMBL" id="NJA89812.1"/>
    </source>
</evidence>
<protein>
    <submittedName>
        <fullName evidence="1">Uncharacterized protein</fullName>
    </submittedName>
</protein>
<accession>A0ABX0WM16</accession>
<organism evidence="1 2">
    <name type="scientific">Rhodocyclus gracilis</name>
    <dbReference type="NCBI Taxonomy" id="2929842"/>
    <lineage>
        <taxon>Bacteria</taxon>
        <taxon>Pseudomonadati</taxon>
        <taxon>Pseudomonadota</taxon>
        <taxon>Betaproteobacteria</taxon>
        <taxon>Rhodocyclales</taxon>
        <taxon>Rhodocyclaceae</taxon>
        <taxon>Rhodocyclus</taxon>
    </lineage>
</organism>
<comment type="caution">
    <text evidence="1">The sequence shown here is derived from an EMBL/GenBank/DDBJ whole genome shotgun (WGS) entry which is preliminary data.</text>
</comment>
<dbReference type="EMBL" id="JAATWB010000008">
    <property type="protein sequence ID" value="NJA89812.1"/>
    <property type="molecule type" value="Genomic_DNA"/>
</dbReference>
<dbReference type="RefSeq" id="WP_167682371.1">
    <property type="nucleotide sequence ID" value="NZ_JAATWB010000008.1"/>
</dbReference>
<evidence type="ECO:0000313" key="2">
    <source>
        <dbReference type="Proteomes" id="UP000720344"/>
    </source>
</evidence>
<proteinExistence type="predicted"/>
<name>A0ABX0WM16_9RHOO</name>